<accession>A0ABR1VS98</accession>
<dbReference type="SUPFAM" id="SSF46689">
    <property type="entry name" value="Homeodomain-like"/>
    <property type="match status" value="1"/>
</dbReference>
<dbReference type="InterPro" id="IPR007889">
    <property type="entry name" value="HTH_Psq"/>
</dbReference>
<evidence type="ECO:0000313" key="3">
    <source>
        <dbReference type="EMBL" id="KAK8073176.1"/>
    </source>
</evidence>
<feature type="domain" description="LysM" evidence="2">
    <location>
        <begin position="359"/>
        <end position="404"/>
    </location>
</feature>
<dbReference type="InterPro" id="IPR009057">
    <property type="entry name" value="Homeodomain-like_sf"/>
</dbReference>
<reference evidence="3 4" key="1">
    <citation type="submission" date="2023-01" db="EMBL/GenBank/DDBJ databases">
        <title>Analysis of 21 Apiospora genomes using comparative genomics revels a genus with tremendous synthesis potential of carbohydrate active enzymes and secondary metabolites.</title>
        <authorList>
            <person name="Sorensen T."/>
        </authorList>
    </citation>
    <scope>NUCLEOTIDE SEQUENCE [LARGE SCALE GENOMIC DNA]</scope>
    <source>
        <strain evidence="3 4">CBS 135458</strain>
    </source>
</reference>
<dbReference type="InterPro" id="IPR004875">
    <property type="entry name" value="DDE_SF_endonuclease_dom"/>
</dbReference>
<evidence type="ECO:0000259" key="2">
    <source>
        <dbReference type="PROSITE" id="PS51782"/>
    </source>
</evidence>
<gene>
    <name evidence="3" type="ORF">PG994_004075</name>
</gene>
<keyword evidence="1" id="KW-0175">Coiled coil</keyword>
<proteinExistence type="predicted"/>
<dbReference type="Pfam" id="PF03184">
    <property type="entry name" value="DDE_1"/>
    <property type="match status" value="1"/>
</dbReference>
<dbReference type="InterPro" id="IPR018392">
    <property type="entry name" value="LysM"/>
</dbReference>
<dbReference type="Gene3D" id="3.10.350.10">
    <property type="entry name" value="LysM domain"/>
    <property type="match status" value="1"/>
</dbReference>
<evidence type="ECO:0000256" key="1">
    <source>
        <dbReference type="SAM" id="Coils"/>
    </source>
</evidence>
<dbReference type="Pfam" id="PF05225">
    <property type="entry name" value="HTH_psq"/>
    <property type="match status" value="1"/>
</dbReference>
<dbReference type="EMBL" id="JAQQWL010000005">
    <property type="protein sequence ID" value="KAK8073176.1"/>
    <property type="molecule type" value="Genomic_DNA"/>
</dbReference>
<name>A0ABR1VS98_9PEZI</name>
<dbReference type="RefSeq" id="XP_066717651.1">
    <property type="nucleotide sequence ID" value="XM_066855484.1"/>
</dbReference>
<dbReference type="PROSITE" id="PS51782">
    <property type="entry name" value="LYSM"/>
    <property type="match status" value="1"/>
</dbReference>
<organism evidence="3 4">
    <name type="scientific">Apiospora phragmitis</name>
    <dbReference type="NCBI Taxonomy" id="2905665"/>
    <lineage>
        <taxon>Eukaryota</taxon>
        <taxon>Fungi</taxon>
        <taxon>Dikarya</taxon>
        <taxon>Ascomycota</taxon>
        <taxon>Pezizomycotina</taxon>
        <taxon>Sordariomycetes</taxon>
        <taxon>Xylariomycetidae</taxon>
        <taxon>Amphisphaeriales</taxon>
        <taxon>Apiosporaceae</taxon>
        <taxon>Apiospora</taxon>
    </lineage>
</organism>
<dbReference type="Gene3D" id="1.10.10.60">
    <property type="entry name" value="Homeodomain-like"/>
    <property type="match status" value="1"/>
</dbReference>
<protein>
    <recommendedName>
        <fullName evidence="2">LysM domain-containing protein</fullName>
    </recommendedName>
</protein>
<sequence length="482" mass="52946">MAPPNYTEEDLFEAVFDVTHNGMSLNKSAQKHSVPKQTLSARMRGRGGRDEVEKESRLTLEKSKGWLTGLYVKSLSDLPPPMLRSVPYFDVREGQYGWIKPENTVNVDKGGIMAGFGLNSLVVGSAEPKKKTFLKGAQTRAWTSFIEAMVMGVTHSHGLQPLDNGVLNSLKACYRRELGKLVSLTDSRPVDKVNFIRCYARAREAAFTKQNIKSGWKVTGNWPISRRQAMNHPEIQEDRVAGPNSREIKDMGAGKSPTTRRLFGKAAHAFEGQQSQLAEKDATIASLQEELDRLKRGKKRKAVTNPNRRFITVSEALAAATTMFTLAFGLVLLPALGAAQYTVDPPTTAAPDTIRDCTYWQVAADNDTCAGIGQYWGITLEQFEDYNPSQADGCDLLVGDSYCIEENWGVPVATPTPSSSSISSSVSASSTTPTFSTPLEACQAVAYGYHEDCPRCMPLCENAEPLAWSNCFNSVFTMINGW</sequence>
<dbReference type="GeneID" id="92088547"/>
<feature type="coiled-coil region" evidence="1">
    <location>
        <begin position="270"/>
        <end position="304"/>
    </location>
</feature>
<evidence type="ECO:0000313" key="4">
    <source>
        <dbReference type="Proteomes" id="UP001480595"/>
    </source>
</evidence>
<keyword evidence="4" id="KW-1185">Reference proteome</keyword>
<comment type="caution">
    <text evidence="3">The sequence shown here is derived from an EMBL/GenBank/DDBJ whole genome shotgun (WGS) entry which is preliminary data.</text>
</comment>
<dbReference type="Proteomes" id="UP001480595">
    <property type="component" value="Unassembled WGS sequence"/>
</dbReference>
<dbReference type="CDD" id="cd00118">
    <property type="entry name" value="LysM"/>
    <property type="match status" value="1"/>
</dbReference>
<dbReference type="InterPro" id="IPR036779">
    <property type="entry name" value="LysM_dom_sf"/>
</dbReference>